<protein>
    <submittedName>
        <fullName evidence="4">Uncharacterized protein</fullName>
    </submittedName>
</protein>
<comment type="similarity">
    <text evidence="1 3">Belongs to the chorion protein family.</text>
</comment>
<evidence type="ECO:0000313" key="5">
    <source>
        <dbReference type="Proteomes" id="UP001497472"/>
    </source>
</evidence>
<keyword evidence="5" id="KW-1185">Reference proteome</keyword>
<comment type="caution">
    <text evidence="4">The sequence shown here is derived from an EMBL/GenBank/DDBJ whole genome shotgun (WGS) entry which is preliminary data.</text>
</comment>
<dbReference type="GO" id="GO:0005213">
    <property type="term" value="F:structural constituent of egg chorion"/>
    <property type="evidence" value="ECO:0007669"/>
    <property type="project" value="InterPro"/>
</dbReference>
<evidence type="ECO:0000256" key="2">
    <source>
        <dbReference type="ARBA" id="ARBA00022737"/>
    </source>
</evidence>
<keyword evidence="2" id="KW-0677">Repeat</keyword>
<organism evidence="4 5">
    <name type="scientific">Leptosia nina</name>
    <dbReference type="NCBI Taxonomy" id="320188"/>
    <lineage>
        <taxon>Eukaryota</taxon>
        <taxon>Metazoa</taxon>
        <taxon>Ecdysozoa</taxon>
        <taxon>Arthropoda</taxon>
        <taxon>Hexapoda</taxon>
        <taxon>Insecta</taxon>
        <taxon>Pterygota</taxon>
        <taxon>Neoptera</taxon>
        <taxon>Endopterygota</taxon>
        <taxon>Lepidoptera</taxon>
        <taxon>Glossata</taxon>
        <taxon>Ditrysia</taxon>
        <taxon>Papilionoidea</taxon>
        <taxon>Pieridae</taxon>
        <taxon>Pierinae</taxon>
        <taxon>Leptosia</taxon>
    </lineage>
</organism>
<dbReference type="GO" id="GO:0042600">
    <property type="term" value="C:egg chorion"/>
    <property type="evidence" value="ECO:0007669"/>
    <property type="project" value="InterPro"/>
</dbReference>
<dbReference type="GO" id="GO:0007304">
    <property type="term" value="P:chorion-containing eggshell formation"/>
    <property type="evidence" value="ECO:0007669"/>
    <property type="project" value="InterPro"/>
</dbReference>
<dbReference type="Pfam" id="PF01723">
    <property type="entry name" value="Chorion_1"/>
    <property type="match status" value="1"/>
</dbReference>
<sequence>MATFNLGNGGPHAFTVISGSPNSPGFGIQLMSDALEVGGTVAVTGQMPIFGTVAVNGNLPTDGSASVNYSCRRPETV</sequence>
<accession>A0AAV1JKD6</accession>
<evidence type="ECO:0000256" key="3">
    <source>
        <dbReference type="RuleBase" id="RU004378"/>
    </source>
</evidence>
<gene>
    <name evidence="4" type="ORF">LNINA_LOCUS8281</name>
</gene>
<dbReference type="AlphaFoldDB" id="A0AAV1JKD6"/>
<dbReference type="Proteomes" id="UP001497472">
    <property type="component" value="Unassembled WGS sequence"/>
</dbReference>
<evidence type="ECO:0000256" key="1">
    <source>
        <dbReference type="ARBA" id="ARBA00005906"/>
    </source>
</evidence>
<dbReference type="EMBL" id="CAVLEF010000011">
    <property type="protein sequence ID" value="CAK1548933.1"/>
    <property type="molecule type" value="Genomic_DNA"/>
</dbReference>
<proteinExistence type="inferred from homology"/>
<dbReference type="InterPro" id="IPR002635">
    <property type="entry name" value="Chorion"/>
</dbReference>
<evidence type="ECO:0000313" key="4">
    <source>
        <dbReference type="EMBL" id="CAK1548933.1"/>
    </source>
</evidence>
<reference evidence="4 5" key="1">
    <citation type="submission" date="2023-11" db="EMBL/GenBank/DDBJ databases">
        <authorList>
            <person name="Okamura Y."/>
        </authorList>
    </citation>
    <scope>NUCLEOTIDE SEQUENCE [LARGE SCALE GENOMIC DNA]</scope>
</reference>
<name>A0AAV1JKD6_9NEOP</name>